<dbReference type="Pfam" id="PF02803">
    <property type="entry name" value="Thiolase_C"/>
    <property type="match status" value="1"/>
</dbReference>
<comment type="caution">
    <text evidence="8">The sequence shown here is derived from an EMBL/GenBank/DDBJ whole genome shotgun (WGS) entry which is preliminary data.</text>
</comment>
<dbReference type="EMBL" id="RBTP01000012">
    <property type="protein sequence ID" value="RMT84037.1"/>
    <property type="molecule type" value="Genomic_DNA"/>
</dbReference>
<evidence type="ECO:0000256" key="4">
    <source>
        <dbReference type="ARBA" id="ARBA00048527"/>
    </source>
</evidence>
<sequence length="507" mass="53396">MPTTLIVSGSRLGSSVQALNASISRPESTRRRGCRNIIGFLVGASVTFRPQARQEIRRPVQGLPDGLADPTPVWIPANLPVSTIASSCAEVDDFSHPITTRLEIAMSIDRTPPQKDPVVIVSAARTPMGGFQGDLQSLSATRLGSLTIGAVVERAGIDPHDVDEVLFGCVLPAGLGQAPARQAALGAGLGKGTLCTTVNKMCGSGMQTTMLAHDLLMTGSATVIVAGGMESMSNAPYLLDRARGGYRMGHGRVLDHMFLDGLEDAYEPGRLMGTYAEDCAQKNGFSREAQDAFAIASLTRAQQAISDGHFDAEIIPVEVTVGKEQRLITHDEQPPKARLDKIPLLKPAFREGGTVTAANASSISDGAAALLMMRESEARRRGLKSLAIIHGHSAFADEPGLFPTAPIGAIKRLLGKTGWTVDEVDLFEINEAFAVVPLIAMSNLEIPHHKVNVNGGACALGHPIGASGARIIVTLLAALRRRQLRRGVAAICIGGGEATAIAVELVN</sequence>
<evidence type="ECO:0000256" key="5">
    <source>
        <dbReference type="RuleBase" id="RU003557"/>
    </source>
</evidence>
<protein>
    <submittedName>
        <fullName evidence="8">Acetyl-CoA acetyltransferase</fullName>
    </submittedName>
</protein>
<evidence type="ECO:0000256" key="1">
    <source>
        <dbReference type="ARBA" id="ARBA00010982"/>
    </source>
</evidence>
<name>A0A3M5PIL6_PSEVI</name>
<dbReference type="InterPro" id="IPR016039">
    <property type="entry name" value="Thiolase-like"/>
</dbReference>
<evidence type="ECO:0000313" key="8">
    <source>
        <dbReference type="EMBL" id="RMT84037.1"/>
    </source>
</evidence>
<gene>
    <name evidence="8" type="ORF">ALP40_05055</name>
</gene>
<evidence type="ECO:0000259" key="7">
    <source>
        <dbReference type="Pfam" id="PF02803"/>
    </source>
</evidence>
<evidence type="ECO:0000259" key="6">
    <source>
        <dbReference type="Pfam" id="PF00108"/>
    </source>
</evidence>
<dbReference type="FunFam" id="3.40.47.10:FF:000010">
    <property type="entry name" value="Acetyl-CoA acetyltransferase (Thiolase)"/>
    <property type="match status" value="1"/>
</dbReference>
<dbReference type="CDD" id="cd00751">
    <property type="entry name" value="thiolase"/>
    <property type="match status" value="1"/>
</dbReference>
<dbReference type="NCBIfam" id="TIGR01930">
    <property type="entry name" value="AcCoA-C-Actrans"/>
    <property type="match status" value="1"/>
</dbReference>
<dbReference type="PROSITE" id="PS00099">
    <property type="entry name" value="THIOLASE_3"/>
    <property type="match status" value="1"/>
</dbReference>
<comment type="catalytic activity">
    <reaction evidence="4">
        <text>succinyl-CoA + acetyl-CoA = 3-oxoadipyl-CoA + CoA</text>
        <dbReference type="Rhea" id="RHEA:19481"/>
        <dbReference type="ChEBI" id="CHEBI:57287"/>
        <dbReference type="ChEBI" id="CHEBI:57288"/>
        <dbReference type="ChEBI" id="CHEBI:57292"/>
        <dbReference type="ChEBI" id="CHEBI:57348"/>
        <dbReference type="EC" id="2.3.1.174"/>
    </reaction>
</comment>
<evidence type="ECO:0000256" key="2">
    <source>
        <dbReference type="ARBA" id="ARBA00022679"/>
    </source>
</evidence>
<dbReference type="InterPro" id="IPR020616">
    <property type="entry name" value="Thiolase_N"/>
</dbReference>
<keyword evidence="3 5" id="KW-0012">Acyltransferase</keyword>
<proteinExistence type="inferred from homology"/>
<dbReference type="Proteomes" id="UP000273854">
    <property type="component" value="Unassembled WGS sequence"/>
</dbReference>
<reference evidence="8 9" key="1">
    <citation type="submission" date="2018-08" db="EMBL/GenBank/DDBJ databases">
        <title>Recombination of ecologically and evolutionarily significant loci maintains genetic cohesion in the Pseudomonas syringae species complex.</title>
        <authorList>
            <person name="Dillon M."/>
            <person name="Thakur S."/>
            <person name="Almeida R.N.D."/>
            <person name="Weir B.S."/>
            <person name="Guttman D.S."/>
        </authorList>
    </citation>
    <scope>NUCLEOTIDE SEQUENCE [LARGE SCALE GENOMIC DNA]</scope>
    <source>
        <strain evidence="8 9">ICMP 19473</strain>
    </source>
</reference>
<dbReference type="PANTHER" id="PTHR18919:SF138">
    <property type="entry name" value="ACETYL-COA C-ACETYLTRANSFERASE"/>
    <property type="match status" value="1"/>
</dbReference>
<organism evidence="8 9">
    <name type="scientific">Pseudomonas viridiflava</name>
    <name type="common">Phytomonas viridiflava</name>
    <dbReference type="NCBI Taxonomy" id="33069"/>
    <lineage>
        <taxon>Bacteria</taxon>
        <taxon>Pseudomonadati</taxon>
        <taxon>Pseudomonadota</taxon>
        <taxon>Gammaproteobacteria</taxon>
        <taxon>Pseudomonadales</taxon>
        <taxon>Pseudomonadaceae</taxon>
        <taxon>Pseudomonas</taxon>
    </lineage>
</organism>
<dbReference type="PANTHER" id="PTHR18919">
    <property type="entry name" value="ACETYL-COA C-ACYLTRANSFERASE"/>
    <property type="match status" value="1"/>
</dbReference>
<dbReference type="Gene3D" id="3.40.47.10">
    <property type="match status" value="2"/>
</dbReference>
<comment type="similarity">
    <text evidence="1 5">Belongs to the thiolase-like superfamily. Thiolase family.</text>
</comment>
<dbReference type="Pfam" id="PF00108">
    <property type="entry name" value="Thiolase_N"/>
    <property type="match status" value="1"/>
</dbReference>
<evidence type="ECO:0000256" key="3">
    <source>
        <dbReference type="ARBA" id="ARBA00023315"/>
    </source>
</evidence>
<dbReference type="InterPro" id="IPR020610">
    <property type="entry name" value="Thiolase_AS"/>
</dbReference>
<dbReference type="InterPro" id="IPR020617">
    <property type="entry name" value="Thiolase_C"/>
</dbReference>
<feature type="domain" description="Thiolase N-terminal" evidence="6">
    <location>
        <begin position="118"/>
        <end position="376"/>
    </location>
</feature>
<dbReference type="SUPFAM" id="SSF53901">
    <property type="entry name" value="Thiolase-like"/>
    <property type="match status" value="2"/>
</dbReference>
<dbReference type="AlphaFoldDB" id="A0A3M5PIL6"/>
<dbReference type="GO" id="GO:0044281">
    <property type="term" value="P:small molecule metabolic process"/>
    <property type="evidence" value="ECO:0007669"/>
    <property type="project" value="UniProtKB-ARBA"/>
</dbReference>
<keyword evidence="2 5" id="KW-0808">Transferase</keyword>
<feature type="domain" description="Thiolase C-terminal" evidence="7">
    <location>
        <begin position="384"/>
        <end position="504"/>
    </location>
</feature>
<dbReference type="InterPro" id="IPR002155">
    <property type="entry name" value="Thiolase"/>
</dbReference>
<accession>A0A3M5PIL6</accession>
<evidence type="ECO:0000313" key="9">
    <source>
        <dbReference type="Proteomes" id="UP000273854"/>
    </source>
</evidence>
<dbReference type="GO" id="GO:0033812">
    <property type="term" value="F:3-oxoadipyl-CoA thiolase activity"/>
    <property type="evidence" value="ECO:0007669"/>
    <property type="project" value="UniProtKB-EC"/>
</dbReference>